<dbReference type="EnsemblPlants" id="AET4Gv20884200.2">
    <property type="protein sequence ID" value="AET4Gv20884200.2"/>
    <property type="gene ID" value="AET4Gv20884200"/>
</dbReference>
<reference evidence="1" key="3">
    <citation type="journal article" date="2017" name="Nature">
        <title>Genome sequence of the progenitor of the wheat D genome Aegilops tauschii.</title>
        <authorList>
            <person name="Luo M.C."/>
            <person name="Gu Y.Q."/>
            <person name="Puiu D."/>
            <person name="Wang H."/>
            <person name="Twardziok S.O."/>
            <person name="Deal K.R."/>
            <person name="Huo N."/>
            <person name="Zhu T."/>
            <person name="Wang L."/>
            <person name="Wang Y."/>
            <person name="McGuire P.E."/>
            <person name="Liu S."/>
            <person name="Long H."/>
            <person name="Ramasamy R.K."/>
            <person name="Rodriguez J.C."/>
            <person name="Van S.L."/>
            <person name="Yuan L."/>
            <person name="Wang Z."/>
            <person name="Xia Z."/>
            <person name="Xiao L."/>
            <person name="Anderson O.D."/>
            <person name="Ouyang S."/>
            <person name="Liang Y."/>
            <person name="Zimin A.V."/>
            <person name="Pertea G."/>
            <person name="Qi P."/>
            <person name="Bennetzen J.L."/>
            <person name="Dai X."/>
            <person name="Dawson M.W."/>
            <person name="Muller H.G."/>
            <person name="Kugler K."/>
            <person name="Rivarola-Duarte L."/>
            <person name="Spannagl M."/>
            <person name="Mayer K.F.X."/>
            <person name="Lu F.H."/>
            <person name="Bevan M.W."/>
            <person name="Leroy P."/>
            <person name="Li P."/>
            <person name="You F.M."/>
            <person name="Sun Q."/>
            <person name="Liu Z."/>
            <person name="Lyons E."/>
            <person name="Wicker T."/>
            <person name="Salzberg S.L."/>
            <person name="Devos K.M."/>
            <person name="Dvorak J."/>
        </authorList>
    </citation>
    <scope>NUCLEOTIDE SEQUENCE [LARGE SCALE GENOMIC DNA]</scope>
    <source>
        <strain evidence="1">cv. AL8/78</strain>
    </source>
</reference>
<organism evidence="1 2">
    <name type="scientific">Aegilops tauschii subsp. strangulata</name>
    <name type="common">Goatgrass</name>
    <dbReference type="NCBI Taxonomy" id="200361"/>
    <lineage>
        <taxon>Eukaryota</taxon>
        <taxon>Viridiplantae</taxon>
        <taxon>Streptophyta</taxon>
        <taxon>Embryophyta</taxon>
        <taxon>Tracheophyta</taxon>
        <taxon>Spermatophyta</taxon>
        <taxon>Magnoliopsida</taxon>
        <taxon>Liliopsida</taxon>
        <taxon>Poales</taxon>
        <taxon>Poaceae</taxon>
        <taxon>BOP clade</taxon>
        <taxon>Pooideae</taxon>
        <taxon>Triticodae</taxon>
        <taxon>Triticeae</taxon>
        <taxon>Triticinae</taxon>
        <taxon>Aegilops</taxon>
    </lineage>
</organism>
<reference evidence="2" key="2">
    <citation type="journal article" date="2017" name="Nat. Plants">
        <title>The Aegilops tauschii genome reveals multiple impacts of transposons.</title>
        <authorList>
            <person name="Zhao G."/>
            <person name="Zou C."/>
            <person name="Li K."/>
            <person name="Wang K."/>
            <person name="Li T."/>
            <person name="Gao L."/>
            <person name="Zhang X."/>
            <person name="Wang H."/>
            <person name="Yang Z."/>
            <person name="Liu X."/>
            <person name="Jiang W."/>
            <person name="Mao L."/>
            <person name="Kong X."/>
            <person name="Jiao Y."/>
            <person name="Jia J."/>
        </authorList>
    </citation>
    <scope>NUCLEOTIDE SEQUENCE [LARGE SCALE GENOMIC DNA]</scope>
    <source>
        <strain evidence="2">cv. AL8/78</strain>
    </source>
</reference>
<reference evidence="2" key="1">
    <citation type="journal article" date="2014" name="Science">
        <title>Ancient hybridizations among the ancestral genomes of bread wheat.</title>
        <authorList>
            <consortium name="International Wheat Genome Sequencing Consortium,"/>
            <person name="Marcussen T."/>
            <person name="Sandve S.R."/>
            <person name="Heier L."/>
            <person name="Spannagl M."/>
            <person name="Pfeifer M."/>
            <person name="Jakobsen K.S."/>
            <person name="Wulff B.B."/>
            <person name="Steuernagel B."/>
            <person name="Mayer K.F."/>
            <person name="Olsen O.A."/>
        </authorList>
    </citation>
    <scope>NUCLEOTIDE SEQUENCE [LARGE SCALE GENOMIC DNA]</scope>
    <source>
        <strain evidence="2">cv. AL8/78</strain>
    </source>
</reference>
<keyword evidence="2" id="KW-1185">Reference proteome</keyword>
<evidence type="ECO:0008006" key="3">
    <source>
        <dbReference type="Google" id="ProtNLM"/>
    </source>
</evidence>
<evidence type="ECO:0000313" key="1">
    <source>
        <dbReference type="EnsemblPlants" id="AET4Gv20884200.2"/>
    </source>
</evidence>
<dbReference type="Proteomes" id="UP000015105">
    <property type="component" value="Chromosome 4D"/>
</dbReference>
<dbReference type="AlphaFoldDB" id="A0A453JDW6"/>
<name>A0A453JDW6_AEGTS</name>
<dbReference type="Gramene" id="AET4Gv20884200.2">
    <property type="protein sequence ID" value="AET4Gv20884200.2"/>
    <property type="gene ID" value="AET4Gv20884200"/>
</dbReference>
<protein>
    <recommendedName>
        <fullName evidence="3">Reverse transcriptase zinc-binding domain-containing protein</fullName>
    </recommendedName>
</protein>
<proteinExistence type="predicted"/>
<accession>A0A453JDW6</accession>
<reference evidence="1" key="5">
    <citation type="journal article" date="2021" name="G3 (Bethesda)">
        <title>Aegilops tauschii genome assembly Aet v5.0 features greater sequence contiguity and improved annotation.</title>
        <authorList>
            <person name="Wang L."/>
            <person name="Zhu T."/>
            <person name="Rodriguez J.C."/>
            <person name="Deal K.R."/>
            <person name="Dubcovsky J."/>
            <person name="McGuire P.E."/>
            <person name="Lux T."/>
            <person name="Spannagl M."/>
            <person name="Mayer K.F.X."/>
            <person name="Baldrich P."/>
            <person name="Meyers B.C."/>
            <person name="Huo N."/>
            <person name="Gu Y.Q."/>
            <person name="Zhou H."/>
            <person name="Devos K.M."/>
            <person name="Bennetzen J.L."/>
            <person name="Unver T."/>
            <person name="Budak H."/>
            <person name="Gulick P.J."/>
            <person name="Galiba G."/>
            <person name="Kalapos B."/>
            <person name="Nelson D.R."/>
            <person name="Li P."/>
            <person name="You F.M."/>
            <person name="Luo M.C."/>
            <person name="Dvorak J."/>
        </authorList>
    </citation>
    <scope>NUCLEOTIDE SEQUENCE [LARGE SCALE GENOMIC DNA]</scope>
    <source>
        <strain evidence="1">cv. AL8/78</strain>
    </source>
</reference>
<reference evidence="1" key="4">
    <citation type="submission" date="2019-03" db="UniProtKB">
        <authorList>
            <consortium name="EnsemblPlants"/>
        </authorList>
    </citation>
    <scope>IDENTIFICATION</scope>
</reference>
<evidence type="ECO:0000313" key="2">
    <source>
        <dbReference type="Proteomes" id="UP000015105"/>
    </source>
</evidence>
<sequence>YVCELCNEQVEESDLHLFRGCPLALSCWDMIIPHKQRYTSVLYDALLALDQLPKEVGLNFIIMACWQIWMQRNDKIFRDENTPQERSSSSTTSLRRLD</sequence>